<dbReference type="AlphaFoldDB" id="A0A9P9ADP6"/>
<protein>
    <submittedName>
        <fullName evidence="1">Uncharacterized protein</fullName>
    </submittedName>
</protein>
<dbReference type="EMBL" id="JAGPYM010000121">
    <property type="protein sequence ID" value="KAH6867167.1"/>
    <property type="molecule type" value="Genomic_DNA"/>
</dbReference>
<proteinExistence type="predicted"/>
<dbReference type="Proteomes" id="UP000777438">
    <property type="component" value="Unassembled WGS sequence"/>
</dbReference>
<keyword evidence="2" id="KW-1185">Reference proteome</keyword>
<comment type="caution">
    <text evidence="1">The sequence shown here is derived from an EMBL/GenBank/DDBJ whole genome shotgun (WGS) entry which is preliminary data.</text>
</comment>
<evidence type="ECO:0000313" key="1">
    <source>
        <dbReference type="EMBL" id="KAH6867167.1"/>
    </source>
</evidence>
<dbReference type="OrthoDB" id="4116913at2759"/>
<accession>A0A9P9ADP6</accession>
<name>A0A9P9ADP6_9HYPO</name>
<organism evidence="1 2">
    <name type="scientific">Thelonectria olida</name>
    <dbReference type="NCBI Taxonomy" id="1576542"/>
    <lineage>
        <taxon>Eukaryota</taxon>
        <taxon>Fungi</taxon>
        <taxon>Dikarya</taxon>
        <taxon>Ascomycota</taxon>
        <taxon>Pezizomycotina</taxon>
        <taxon>Sordariomycetes</taxon>
        <taxon>Hypocreomycetidae</taxon>
        <taxon>Hypocreales</taxon>
        <taxon>Nectriaceae</taxon>
        <taxon>Thelonectria</taxon>
    </lineage>
</organism>
<evidence type="ECO:0000313" key="2">
    <source>
        <dbReference type="Proteomes" id="UP000777438"/>
    </source>
</evidence>
<sequence length="111" mass="12465">MEQPEVLVQSIVRHLPSKNQEKRRPTVVFAAKEESVWVEPHYAPMAAMPLFVNILLHPLGNPADNDLQILASASNMTRKIPMERLSGAEIEQIQEIGEFVIELVRLCHSAA</sequence>
<gene>
    <name evidence="1" type="ORF">B0T10DRAFT_468030</name>
</gene>
<reference evidence="1 2" key="1">
    <citation type="journal article" date="2021" name="Nat. Commun.">
        <title>Genetic determinants of endophytism in the Arabidopsis root mycobiome.</title>
        <authorList>
            <person name="Mesny F."/>
            <person name="Miyauchi S."/>
            <person name="Thiergart T."/>
            <person name="Pickel B."/>
            <person name="Atanasova L."/>
            <person name="Karlsson M."/>
            <person name="Huettel B."/>
            <person name="Barry K.W."/>
            <person name="Haridas S."/>
            <person name="Chen C."/>
            <person name="Bauer D."/>
            <person name="Andreopoulos W."/>
            <person name="Pangilinan J."/>
            <person name="LaButti K."/>
            <person name="Riley R."/>
            <person name="Lipzen A."/>
            <person name="Clum A."/>
            <person name="Drula E."/>
            <person name="Henrissat B."/>
            <person name="Kohler A."/>
            <person name="Grigoriev I.V."/>
            <person name="Martin F.M."/>
            <person name="Hacquard S."/>
        </authorList>
    </citation>
    <scope>NUCLEOTIDE SEQUENCE [LARGE SCALE GENOMIC DNA]</scope>
    <source>
        <strain evidence="1 2">MPI-CAGE-CH-0241</strain>
    </source>
</reference>